<dbReference type="OrthoDB" id="784063at2759"/>
<protein>
    <submittedName>
        <fullName evidence="2">Uncharacterized protein LOC108987109</fullName>
    </submittedName>
</protein>
<sequence>MEALRSADGYALDVNVERAEDVLTHKTLLQLVEDPANRPAFDVWLVLKHQGVINYRNNCLMPLDDFLLSLHSQGQDLSSPWFNGQHLSSMILMLLEKWLIRPLKGSTQLNLSHGLLMSLHIASSWSLSFDHLCQKWFKRLFV</sequence>
<reference evidence="2" key="1">
    <citation type="submission" date="2025-08" db="UniProtKB">
        <authorList>
            <consortium name="RefSeq"/>
        </authorList>
    </citation>
    <scope>IDENTIFICATION</scope>
    <source>
        <tissue evidence="2">Leaves</tissue>
    </source>
</reference>
<name>A0A2I4E7Z5_JUGRE</name>
<dbReference type="Proteomes" id="UP000235220">
    <property type="component" value="Chromosome 2"/>
</dbReference>
<dbReference type="InParanoid" id="A0A2I4E7Z5"/>
<organism evidence="1 2">
    <name type="scientific">Juglans regia</name>
    <name type="common">English walnut</name>
    <dbReference type="NCBI Taxonomy" id="51240"/>
    <lineage>
        <taxon>Eukaryota</taxon>
        <taxon>Viridiplantae</taxon>
        <taxon>Streptophyta</taxon>
        <taxon>Embryophyta</taxon>
        <taxon>Tracheophyta</taxon>
        <taxon>Spermatophyta</taxon>
        <taxon>Magnoliopsida</taxon>
        <taxon>eudicotyledons</taxon>
        <taxon>Gunneridae</taxon>
        <taxon>Pentapetalae</taxon>
        <taxon>rosids</taxon>
        <taxon>fabids</taxon>
        <taxon>Fagales</taxon>
        <taxon>Juglandaceae</taxon>
        <taxon>Juglans</taxon>
    </lineage>
</organism>
<evidence type="ECO:0000313" key="1">
    <source>
        <dbReference type="Proteomes" id="UP000235220"/>
    </source>
</evidence>
<dbReference type="KEGG" id="jre:108987109"/>
<dbReference type="RefSeq" id="XP_018815513.1">
    <property type="nucleotide sequence ID" value="XM_018959968.2"/>
</dbReference>
<keyword evidence="1" id="KW-1185">Reference proteome</keyword>
<gene>
    <name evidence="2" type="primary">LOC108987109</name>
</gene>
<dbReference type="STRING" id="51240.A0A2I4E7Z5"/>
<dbReference type="GeneID" id="108987109"/>
<dbReference type="AlphaFoldDB" id="A0A2I4E7Z5"/>
<accession>A0A2I4E7Z5</accession>
<proteinExistence type="predicted"/>
<evidence type="ECO:0000313" key="2">
    <source>
        <dbReference type="RefSeq" id="XP_018815513.1"/>
    </source>
</evidence>